<evidence type="ECO:0000313" key="3">
    <source>
        <dbReference type="EMBL" id="WVW79734.1"/>
    </source>
</evidence>
<reference evidence="2" key="1">
    <citation type="submission" date="2013-07" db="EMBL/GenBank/DDBJ databases">
        <title>The Genome Sequence of Cryptococcus bestiolae CBS10118.</title>
        <authorList>
            <consortium name="The Broad Institute Genome Sequencing Platform"/>
            <person name="Cuomo C."/>
            <person name="Litvintseva A."/>
            <person name="Chen Y."/>
            <person name="Heitman J."/>
            <person name="Sun S."/>
            <person name="Springer D."/>
            <person name="Dromer F."/>
            <person name="Young S.K."/>
            <person name="Zeng Q."/>
            <person name="Gargeya S."/>
            <person name="Fitzgerald M."/>
            <person name="Abouelleil A."/>
            <person name="Alvarado L."/>
            <person name="Berlin A.M."/>
            <person name="Chapman S.B."/>
            <person name="Dewar J."/>
            <person name="Goldberg J."/>
            <person name="Griggs A."/>
            <person name="Gujja S."/>
            <person name="Hansen M."/>
            <person name="Howarth C."/>
            <person name="Imamovic A."/>
            <person name="Larimer J."/>
            <person name="McCowan C."/>
            <person name="Murphy C."/>
            <person name="Pearson M."/>
            <person name="Priest M."/>
            <person name="Roberts A."/>
            <person name="Saif S."/>
            <person name="Shea T."/>
            <person name="Sykes S."/>
            <person name="Wortman J."/>
            <person name="Nusbaum C."/>
            <person name="Birren B."/>
        </authorList>
    </citation>
    <scope>NUCLEOTIDE SEQUENCE [LARGE SCALE GENOMIC DNA]</scope>
    <source>
        <strain evidence="2">CBS 10118</strain>
    </source>
</reference>
<organism evidence="2">
    <name type="scientific">Kwoniella bestiolae CBS 10118</name>
    <dbReference type="NCBI Taxonomy" id="1296100"/>
    <lineage>
        <taxon>Eukaryota</taxon>
        <taxon>Fungi</taxon>
        <taxon>Dikarya</taxon>
        <taxon>Basidiomycota</taxon>
        <taxon>Agaricomycotina</taxon>
        <taxon>Tremellomycetes</taxon>
        <taxon>Tremellales</taxon>
        <taxon>Cryptococcaceae</taxon>
        <taxon>Kwoniella</taxon>
    </lineage>
</organism>
<reference evidence="3" key="2">
    <citation type="submission" date="2013-07" db="EMBL/GenBank/DDBJ databases">
        <authorList>
            <consortium name="The Broad Institute Genome Sequencing Platform"/>
            <person name="Cuomo C."/>
            <person name="Litvintseva A."/>
            <person name="Chen Y."/>
            <person name="Heitman J."/>
            <person name="Sun S."/>
            <person name="Springer D."/>
            <person name="Dromer F."/>
            <person name="Young S.K."/>
            <person name="Zeng Q."/>
            <person name="Gargeya S."/>
            <person name="Fitzgerald M."/>
            <person name="Abouelleil A."/>
            <person name="Alvarado L."/>
            <person name="Berlin A.M."/>
            <person name="Chapman S.B."/>
            <person name="Dewar J."/>
            <person name="Goldberg J."/>
            <person name="Griggs A."/>
            <person name="Gujja S."/>
            <person name="Hansen M."/>
            <person name="Howarth C."/>
            <person name="Imamovic A."/>
            <person name="Larimer J."/>
            <person name="McCowan C."/>
            <person name="Murphy C."/>
            <person name="Pearson M."/>
            <person name="Priest M."/>
            <person name="Roberts A."/>
            <person name="Saif S."/>
            <person name="Shea T."/>
            <person name="Sykes S."/>
            <person name="Wortman J."/>
            <person name="Nusbaum C."/>
            <person name="Birren B."/>
        </authorList>
    </citation>
    <scope>NUCLEOTIDE SEQUENCE</scope>
    <source>
        <strain evidence="3">CBS 10118</strain>
    </source>
</reference>
<reference evidence="3" key="4">
    <citation type="submission" date="2024-02" db="EMBL/GenBank/DDBJ databases">
        <title>Comparative genomics of Cryptococcus and Kwoniella reveals pathogenesis evolution and contrasting modes of karyotype evolution via chromosome fusion or intercentromeric recombination.</title>
        <authorList>
            <person name="Coelho M.A."/>
            <person name="David-Palma M."/>
            <person name="Shea T."/>
            <person name="Bowers K."/>
            <person name="McGinley-Smith S."/>
            <person name="Mohammad A.W."/>
            <person name="Gnirke A."/>
            <person name="Yurkov A.M."/>
            <person name="Nowrousian M."/>
            <person name="Sun S."/>
            <person name="Cuomo C.A."/>
            <person name="Heitman J."/>
        </authorList>
    </citation>
    <scope>NUCLEOTIDE SEQUENCE</scope>
    <source>
        <strain evidence="3">CBS 10118</strain>
    </source>
</reference>
<dbReference type="OrthoDB" id="10402314at2759"/>
<dbReference type="EMBL" id="CP144541">
    <property type="protein sequence ID" value="WVW79734.1"/>
    <property type="molecule type" value="Genomic_DNA"/>
</dbReference>
<dbReference type="VEuPathDB" id="FungiDB:I302_00380"/>
<protein>
    <submittedName>
        <fullName evidence="2">Uncharacterized protein</fullName>
    </submittedName>
</protein>
<keyword evidence="4" id="KW-1185">Reference proteome</keyword>
<dbReference type="KEGG" id="kbi:30204779"/>
<evidence type="ECO:0000256" key="1">
    <source>
        <dbReference type="SAM" id="SignalP"/>
    </source>
</evidence>
<feature type="signal peptide" evidence="1">
    <location>
        <begin position="1"/>
        <end position="20"/>
    </location>
</feature>
<feature type="chain" id="PRO_5042335001" evidence="1">
    <location>
        <begin position="21"/>
        <end position="158"/>
    </location>
</feature>
<dbReference type="EMBL" id="KI894018">
    <property type="protein sequence ID" value="OCF28890.1"/>
    <property type="molecule type" value="Genomic_DNA"/>
</dbReference>
<dbReference type="GeneID" id="30204779"/>
<proteinExistence type="predicted"/>
<evidence type="ECO:0000313" key="4">
    <source>
        <dbReference type="Proteomes" id="UP000092730"/>
    </source>
</evidence>
<gene>
    <name evidence="2" type="ORF">I302_00380</name>
    <name evidence="3" type="ORF">I302_101704</name>
</gene>
<sequence>MLFNIPTILSILSLGSIALSVPLDERGDRSAQIVVAVPRGSRIVDVDVTTKSVVAGKEFVMHWERETLDTIGINKHTDKAFWWDVFESPEKSVLKWHLKCRGRINTNFEGSYKFDLSTASPWKNSVGDKGTGTVALSCSKDESGCRSDCDNMPNFGWD</sequence>
<dbReference type="AlphaFoldDB" id="A0A1B9GD01"/>
<dbReference type="Proteomes" id="UP000092730">
    <property type="component" value="Chromosome 1"/>
</dbReference>
<evidence type="ECO:0000313" key="2">
    <source>
        <dbReference type="EMBL" id="OCF28890.1"/>
    </source>
</evidence>
<name>A0A1B9GD01_9TREE</name>
<keyword evidence="1" id="KW-0732">Signal</keyword>
<dbReference type="RefSeq" id="XP_019049960.1">
    <property type="nucleotide sequence ID" value="XM_019187082.1"/>
</dbReference>
<reference evidence="2" key="3">
    <citation type="submission" date="2014-01" db="EMBL/GenBank/DDBJ databases">
        <title>Evolution of pathogenesis and genome organization in the Tremellales.</title>
        <authorList>
            <person name="Cuomo C."/>
            <person name="Litvintseva A."/>
            <person name="Heitman J."/>
            <person name="Chen Y."/>
            <person name="Sun S."/>
            <person name="Springer D."/>
            <person name="Dromer F."/>
            <person name="Young S."/>
            <person name="Zeng Q."/>
            <person name="Chapman S."/>
            <person name="Gujja S."/>
            <person name="Saif S."/>
            <person name="Birren B."/>
        </authorList>
    </citation>
    <scope>NUCLEOTIDE SEQUENCE</scope>
    <source>
        <strain evidence="2">CBS 10118</strain>
    </source>
</reference>
<accession>A0A1B9GD01</accession>